<dbReference type="PRINTS" id="PR00035">
    <property type="entry name" value="HTHGNTR"/>
</dbReference>
<dbReference type="Proteomes" id="UP001500540">
    <property type="component" value="Unassembled WGS sequence"/>
</dbReference>
<feature type="domain" description="HTH gntR-type" evidence="4">
    <location>
        <begin position="10"/>
        <end position="77"/>
    </location>
</feature>
<keyword evidence="1" id="KW-0805">Transcription regulation</keyword>
<dbReference type="PANTHER" id="PTHR43537:SF24">
    <property type="entry name" value="GLUCONATE OPERON TRANSCRIPTIONAL REPRESSOR"/>
    <property type="match status" value="1"/>
</dbReference>
<dbReference type="Gene3D" id="1.20.120.530">
    <property type="entry name" value="GntR ligand-binding domain-like"/>
    <property type="match status" value="1"/>
</dbReference>
<dbReference type="Gene3D" id="1.10.10.10">
    <property type="entry name" value="Winged helix-like DNA-binding domain superfamily/Winged helix DNA-binding domain"/>
    <property type="match status" value="1"/>
</dbReference>
<evidence type="ECO:0000313" key="6">
    <source>
        <dbReference type="Proteomes" id="UP001500540"/>
    </source>
</evidence>
<dbReference type="InterPro" id="IPR011711">
    <property type="entry name" value="GntR_C"/>
</dbReference>
<dbReference type="PANTHER" id="PTHR43537">
    <property type="entry name" value="TRANSCRIPTIONAL REGULATOR, GNTR FAMILY"/>
    <property type="match status" value="1"/>
</dbReference>
<keyword evidence="6" id="KW-1185">Reference proteome</keyword>
<evidence type="ECO:0000256" key="2">
    <source>
        <dbReference type="ARBA" id="ARBA00023125"/>
    </source>
</evidence>
<dbReference type="SMART" id="SM00345">
    <property type="entry name" value="HTH_GNTR"/>
    <property type="match status" value="1"/>
</dbReference>
<keyword evidence="3" id="KW-0804">Transcription</keyword>
<dbReference type="SMART" id="SM00895">
    <property type="entry name" value="FCD"/>
    <property type="match status" value="1"/>
</dbReference>
<keyword evidence="2" id="KW-0238">DNA-binding</keyword>
<evidence type="ECO:0000256" key="3">
    <source>
        <dbReference type="ARBA" id="ARBA00023163"/>
    </source>
</evidence>
<dbReference type="InterPro" id="IPR036388">
    <property type="entry name" value="WH-like_DNA-bd_sf"/>
</dbReference>
<sequence length="220" mass="25201">MVSANAGGPTVESGRIATWLRTAILEDELTPGTRIRQEEIATRLGVSRIPVREALRMLDAEGLVRIVSNSGAWVSRLDQRECSEAYRMRERLEPLLLRASLERLTDDDIDRLGEIAATIEQTDSVDEFMRLDRQFHLDGYAAAPPSYLGEVVLRLWNTTHHYRRAFSQLTAAPTLPATRDEHRLLLDGIRRRDPADAERILVMHIRRTRKELERHPEIFA</sequence>
<dbReference type="Pfam" id="PF00392">
    <property type="entry name" value="GntR"/>
    <property type="match status" value="1"/>
</dbReference>
<dbReference type="Pfam" id="PF07729">
    <property type="entry name" value="FCD"/>
    <property type="match status" value="1"/>
</dbReference>
<dbReference type="PROSITE" id="PS50949">
    <property type="entry name" value="HTH_GNTR"/>
    <property type="match status" value="1"/>
</dbReference>
<organism evidence="5 6">
    <name type="scientific">Microbacterium kribbense</name>
    <dbReference type="NCBI Taxonomy" id="433645"/>
    <lineage>
        <taxon>Bacteria</taxon>
        <taxon>Bacillati</taxon>
        <taxon>Actinomycetota</taxon>
        <taxon>Actinomycetes</taxon>
        <taxon>Micrococcales</taxon>
        <taxon>Microbacteriaceae</taxon>
        <taxon>Microbacterium</taxon>
    </lineage>
</organism>
<name>A0ABP7G3X4_9MICO</name>
<dbReference type="SUPFAM" id="SSF48008">
    <property type="entry name" value="GntR ligand-binding domain-like"/>
    <property type="match status" value="1"/>
</dbReference>
<reference evidence="6" key="1">
    <citation type="journal article" date="2019" name="Int. J. Syst. Evol. Microbiol.">
        <title>The Global Catalogue of Microorganisms (GCM) 10K type strain sequencing project: providing services to taxonomists for standard genome sequencing and annotation.</title>
        <authorList>
            <consortium name="The Broad Institute Genomics Platform"/>
            <consortium name="The Broad Institute Genome Sequencing Center for Infectious Disease"/>
            <person name="Wu L."/>
            <person name="Ma J."/>
        </authorList>
    </citation>
    <scope>NUCLEOTIDE SEQUENCE [LARGE SCALE GENOMIC DNA]</scope>
    <source>
        <strain evidence="6">JCM 16950</strain>
    </source>
</reference>
<evidence type="ECO:0000313" key="5">
    <source>
        <dbReference type="EMBL" id="GAA3754424.1"/>
    </source>
</evidence>
<protein>
    <submittedName>
        <fullName evidence="5">GntR family transcriptional regulator</fullName>
    </submittedName>
</protein>
<accession>A0ABP7G3X4</accession>
<dbReference type="CDD" id="cd07377">
    <property type="entry name" value="WHTH_GntR"/>
    <property type="match status" value="1"/>
</dbReference>
<dbReference type="InterPro" id="IPR036390">
    <property type="entry name" value="WH_DNA-bd_sf"/>
</dbReference>
<dbReference type="InterPro" id="IPR000524">
    <property type="entry name" value="Tscrpt_reg_HTH_GntR"/>
</dbReference>
<evidence type="ECO:0000259" key="4">
    <source>
        <dbReference type="PROSITE" id="PS50949"/>
    </source>
</evidence>
<dbReference type="EMBL" id="BAABAF010000001">
    <property type="protein sequence ID" value="GAA3754424.1"/>
    <property type="molecule type" value="Genomic_DNA"/>
</dbReference>
<dbReference type="SUPFAM" id="SSF46785">
    <property type="entry name" value="Winged helix' DNA-binding domain"/>
    <property type="match status" value="1"/>
</dbReference>
<proteinExistence type="predicted"/>
<gene>
    <name evidence="5" type="ORF">GCM10022240_04270</name>
</gene>
<dbReference type="InterPro" id="IPR008920">
    <property type="entry name" value="TF_FadR/GntR_C"/>
</dbReference>
<comment type="caution">
    <text evidence="5">The sequence shown here is derived from an EMBL/GenBank/DDBJ whole genome shotgun (WGS) entry which is preliminary data.</text>
</comment>
<evidence type="ECO:0000256" key="1">
    <source>
        <dbReference type="ARBA" id="ARBA00023015"/>
    </source>
</evidence>